<dbReference type="Gene3D" id="3.30.460.10">
    <property type="entry name" value="Beta Polymerase, domain 2"/>
    <property type="match status" value="1"/>
</dbReference>
<evidence type="ECO:0000259" key="1">
    <source>
        <dbReference type="SMART" id="SM00954"/>
    </source>
</evidence>
<reference evidence="2" key="1">
    <citation type="submission" date="2012-06" db="EMBL/GenBank/DDBJ databases">
        <title>A novel metagenomic alpha-L-rhamnosidase with high activity on rutin.</title>
        <authorList>
            <person name="Rabausch U."/>
            <person name="Streit W.R."/>
        </authorList>
    </citation>
    <scope>NUCLEOTIDE SEQUENCE</scope>
</reference>
<dbReference type="PANTHER" id="PTHR47837:SF2">
    <property type="entry name" value="GTP PYROPHOSPHOKINASE YWAC"/>
    <property type="match status" value="1"/>
</dbReference>
<dbReference type="CDD" id="cd05399">
    <property type="entry name" value="NT_Rel-Spo_like"/>
    <property type="match status" value="1"/>
</dbReference>
<proteinExistence type="predicted"/>
<dbReference type="SMART" id="SM00954">
    <property type="entry name" value="RelA_SpoT"/>
    <property type="match status" value="1"/>
</dbReference>
<accession>R9QZM5</accession>
<feature type="domain" description="RelA/SpoT" evidence="1">
    <location>
        <begin position="75"/>
        <end position="198"/>
    </location>
</feature>
<dbReference type="GO" id="GO:0015969">
    <property type="term" value="P:guanosine tetraphosphate metabolic process"/>
    <property type="evidence" value="ECO:0007669"/>
    <property type="project" value="InterPro"/>
</dbReference>
<sequence>MEQKDNASLTTLEQALTIAATDVQAKEWISEFALPFKRLMAYYRCAIMEVETKFKVLNENFSIGNDCNHIESIKTRLKSPQSIIEKMVRCKFPLTVESIESNMHDIAGVRVICSFVSDIYMLADALLKQDDVILVEKKDYIAQPKPNGYRSLHLIIETPIFLENEKRMMCVEVQLRTLAMDTWASLEHKMRYKKDVEITSQISDELYQCSAVCAELDKRMELLNRKIGG</sequence>
<dbReference type="SUPFAM" id="SSF81301">
    <property type="entry name" value="Nucleotidyltransferase"/>
    <property type="match status" value="1"/>
</dbReference>
<dbReference type="Gene3D" id="1.10.287.860">
    <property type="entry name" value="Nucleotidyltransferase"/>
    <property type="match status" value="1"/>
</dbReference>
<evidence type="ECO:0000313" key="2">
    <source>
        <dbReference type="EMBL" id="AGH13547.1"/>
    </source>
</evidence>
<dbReference type="AlphaFoldDB" id="R9QZM5"/>
<dbReference type="Pfam" id="PF04607">
    <property type="entry name" value="RelA_SpoT"/>
    <property type="match status" value="1"/>
</dbReference>
<dbReference type="PANTHER" id="PTHR47837">
    <property type="entry name" value="GTP PYROPHOSPHOKINASE YJBM"/>
    <property type="match status" value="1"/>
</dbReference>
<dbReference type="InterPro" id="IPR043519">
    <property type="entry name" value="NT_sf"/>
</dbReference>
<dbReference type="InterPro" id="IPR007685">
    <property type="entry name" value="RelA_SpoT"/>
</dbReference>
<name>R9QZM5_9BACT</name>
<dbReference type="EMBL" id="JX188020">
    <property type="protein sequence ID" value="AGH13547.1"/>
    <property type="molecule type" value="Genomic_DNA"/>
</dbReference>
<organism evidence="2">
    <name type="scientific">uncultured bacterium pUR16A2</name>
    <dbReference type="NCBI Taxonomy" id="1204710"/>
    <lineage>
        <taxon>Bacteria</taxon>
        <taxon>environmental samples</taxon>
    </lineage>
</organism>
<protein>
    <recommendedName>
        <fullName evidence="1">RelA/SpoT domain-containing protein</fullName>
    </recommendedName>
</protein>
<dbReference type="InterPro" id="IPR052366">
    <property type="entry name" value="GTP_Pyrophosphokinase"/>
</dbReference>